<feature type="coiled-coil region" evidence="1">
    <location>
        <begin position="205"/>
        <end position="272"/>
    </location>
</feature>
<accession>A0AAD5U2F1</accession>
<dbReference type="AlphaFoldDB" id="A0AAD5U2F1"/>
<proteinExistence type="predicted"/>
<keyword evidence="1" id="KW-0175">Coiled coil</keyword>
<dbReference type="Proteomes" id="UP001211065">
    <property type="component" value="Unassembled WGS sequence"/>
</dbReference>
<feature type="compositionally biased region" description="Polar residues" evidence="2">
    <location>
        <begin position="367"/>
        <end position="382"/>
    </location>
</feature>
<name>A0AAD5U2F1_9FUNG</name>
<evidence type="ECO:0000313" key="4">
    <source>
        <dbReference type="Proteomes" id="UP001211065"/>
    </source>
</evidence>
<keyword evidence="4" id="KW-1185">Reference proteome</keyword>
<sequence>MEEIREPIPVSIFGDVLENVEIAAKQCEDIKKEEHGILAYVESRLVMNSPTTVHNSIAKGQFYDRYIEGRNKDKMELEALSFATNSVVTKHDFSKMYGKLEQRSTDHLKNMVQKNAQDEREITDSIIVEDSAGDKFTKNETEKKKKNRMKNLINNFVRPTLNSNKEESAFSETDKKCFDSGIIELKMKNLKIQSLMDNYTDVVYYENLEKENKLHESLNAQIKEIKLELKKNPERDHHARCQEESNLLRSEISTLKREIKEVLDENEELKKEKFLFRSLKSSLIEEKNFVIKKNAVLKIRIKKLYDTLNGFFKCQNCGYCKNSYSNSEVKSADDNFNLEVNSGLSHGSSKRVISEKSVNNEEKLIEENSTSCTSKPNLNSSFDAEKDDTNDANIEEKDLELIEYEKNDAVLRQEKIDKVNFLINWKEYNTEFNKKAKALKIKKNFENVSRSLSEAGIIVNSENSRKKDAITDDINIEENPSIFAKNLEVREIDLTEFDYMHDFEKELRDQCLEDYKPSKPAWNNSQVLNKKSEAFPIQKEIDIEIGNLDTPNYIPKENKRSTVSTILPATACADFANQNDNKLSKFEVYPDNGINFYSIETGCSNISEGINTRDHETEKSNKHRVKNAVNRDIVKESLKSAKIPNPRITIRNKNLTVSTSVRESEENFEKIPFSSHLKLKAYLPPNSKRNEMLNNLKEIKIVENRKKIKNQILKDSFNDLKLDLVKKDSSIVEKTKSKYTINSTSGTRNSFKKYKNVDIAKKLFIFENNIRNYE</sequence>
<reference evidence="3" key="1">
    <citation type="submission" date="2020-05" db="EMBL/GenBank/DDBJ databases">
        <title>Phylogenomic resolution of chytrid fungi.</title>
        <authorList>
            <person name="Stajich J.E."/>
            <person name="Amses K."/>
            <person name="Simmons R."/>
            <person name="Seto K."/>
            <person name="Myers J."/>
            <person name="Bonds A."/>
            <person name="Quandt C.A."/>
            <person name="Barry K."/>
            <person name="Liu P."/>
            <person name="Grigoriev I."/>
            <person name="Longcore J.E."/>
            <person name="James T.Y."/>
        </authorList>
    </citation>
    <scope>NUCLEOTIDE SEQUENCE</scope>
    <source>
        <strain evidence="3">JEL0476</strain>
    </source>
</reference>
<evidence type="ECO:0000313" key="3">
    <source>
        <dbReference type="EMBL" id="KAJ3220739.1"/>
    </source>
</evidence>
<organism evidence="3 4">
    <name type="scientific">Clydaea vesicula</name>
    <dbReference type="NCBI Taxonomy" id="447962"/>
    <lineage>
        <taxon>Eukaryota</taxon>
        <taxon>Fungi</taxon>
        <taxon>Fungi incertae sedis</taxon>
        <taxon>Chytridiomycota</taxon>
        <taxon>Chytridiomycota incertae sedis</taxon>
        <taxon>Chytridiomycetes</taxon>
        <taxon>Lobulomycetales</taxon>
        <taxon>Lobulomycetaceae</taxon>
        <taxon>Clydaea</taxon>
    </lineage>
</organism>
<evidence type="ECO:0000256" key="2">
    <source>
        <dbReference type="SAM" id="MobiDB-lite"/>
    </source>
</evidence>
<dbReference type="EMBL" id="JADGJW010000277">
    <property type="protein sequence ID" value="KAJ3220739.1"/>
    <property type="molecule type" value="Genomic_DNA"/>
</dbReference>
<feature type="region of interest" description="Disordered" evidence="2">
    <location>
        <begin position="364"/>
        <end position="387"/>
    </location>
</feature>
<evidence type="ECO:0000256" key="1">
    <source>
        <dbReference type="SAM" id="Coils"/>
    </source>
</evidence>
<protein>
    <submittedName>
        <fullName evidence="3">Uncharacterized protein</fullName>
    </submittedName>
</protein>
<comment type="caution">
    <text evidence="3">The sequence shown here is derived from an EMBL/GenBank/DDBJ whole genome shotgun (WGS) entry which is preliminary data.</text>
</comment>
<gene>
    <name evidence="3" type="ORF">HK099_004045</name>
</gene>